<reference evidence="1 2" key="2">
    <citation type="journal article" date="2017" name="Front. Plant Sci.">
        <title>Gene Classification and Mining of Molecular Markers Useful in Red Clover (Trifolium pratense) Breeding.</title>
        <authorList>
            <person name="Istvanek J."/>
            <person name="Dluhosova J."/>
            <person name="Dluhos P."/>
            <person name="Patkova L."/>
            <person name="Nedelnik J."/>
            <person name="Repkova J."/>
        </authorList>
    </citation>
    <scope>NUCLEOTIDE SEQUENCE [LARGE SCALE GENOMIC DNA]</scope>
    <source>
        <strain evidence="2">cv. Tatra</strain>
        <tissue evidence="1">Young leaves</tissue>
    </source>
</reference>
<dbReference type="Proteomes" id="UP000236291">
    <property type="component" value="Unassembled WGS sequence"/>
</dbReference>
<dbReference type="EMBL" id="ASHM01080423">
    <property type="protein sequence ID" value="PNX59309.1"/>
    <property type="molecule type" value="Genomic_DNA"/>
</dbReference>
<organism evidence="1 2">
    <name type="scientific">Trifolium pratense</name>
    <name type="common">Red clover</name>
    <dbReference type="NCBI Taxonomy" id="57577"/>
    <lineage>
        <taxon>Eukaryota</taxon>
        <taxon>Viridiplantae</taxon>
        <taxon>Streptophyta</taxon>
        <taxon>Embryophyta</taxon>
        <taxon>Tracheophyta</taxon>
        <taxon>Spermatophyta</taxon>
        <taxon>Magnoliopsida</taxon>
        <taxon>eudicotyledons</taxon>
        <taxon>Gunneridae</taxon>
        <taxon>Pentapetalae</taxon>
        <taxon>rosids</taxon>
        <taxon>fabids</taxon>
        <taxon>Fabales</taxon>
        <taxon>Fabaceae</taxon>
        <taxon>Papilionoideae</taxon>
        <taxon>50 kb inversion clade</taxon>
        <taxon>NPAAA clade</taxon>
        <taxon>Hologalegina</taxon>
        <taxon>IRL clade</taxon>
        <taxon>Trifolieae</taxon>
        <taxon>Trifolium</taxon>
    </lineage>
</organism>
<feature type="non-terminal residue" evidence="1">
    <location>
        <position position="63"/>
    </location>
</feature>
<reference evidence="1 2" key="1">
    <citation type="journal article" date="2014" name="Am. J. Bot.">
        <title>Genome assembly and annotation for red clover (Trifolium pratense; Fabaceae).</title>
        <authorList>
            <person name="Istvanek J."/>
            <person name="Jaros M."/>
            <person name="Krenek A."/>
            <person name="Repkova J."/>
        </authorList>
    </citation>
    <scope>NUCLEOTIDE SEQUENCE [LARGE SCALE GENOMIC DNA]</scope>
    <source>
        <strain evidence="2">cv. Tatra</strain>
        <tissue evidence="1">Young leaves</tissue>
    </source>
</reference>
<proteinExistence type="predicted"/>
<protein>
    <submittedName>
        <fullName evidence="1">Uncharacterized protein</fullName>
    </submittedName>
</protein>
<accession>A0A2K3JZ28</accession>
<name>A0A2K3JZ28_TRIPR</name>
<comment type="caution">
    <text evidence="1">The sequence shown here is derived from an EMBL/GenBank/DDBJ whole genome shotgun (WGS) entry which is preliminary data.</text>
</comment>
<dbReference type="AlphaFoldDB" id="A0A2K3JZ28"/>
<sequence>MTIDIIAAETAVVVLAAEDPHASLRIMESNATPHEDEDEYVLLDLDGVCGLIDIPPNANYVLT</sequence>
<evidence type="ECO:0000313" key="1">
    <source>
        <dbReference type="EMBL" id="PNX59309.1"/>
    </source>
</evidence>
<evidence type="ECO:0000313" key="2">
    <source>
        <dbReference type="Proteomes" id="UP000236291"/>
    </source>
</evidence>
<gene>
    <name evidence="1" type="ORF">L195_g051351</name>
</gene>